<dbReference type="EMBL" id="CP104013">
    <property type="protein sequence ID" value="UYP47282.1"/>
    <property type="molecule type" value="Genomic_DNA"/>
</dbReference>
<evidence type="ECO:0000313" key="1">
    <source>
        <dbReference type="EMBL" id="UYP47282.1"/>
    </source>
</evidence>
<sequence length="489" mass="57074">MSNPFFAKFKKENEMVFKNSKAILPMAYLYLADQAHLRKKSEKYSKDAKTNLRNKKDDQSWGDSMGFLFKVIKFIDQSRVYRFTKIFPHSALNGWGHLFGQLFFGRSKKVQRRMQASIRALYPEKPQKWIKKVSVANGKYMGMLLLDVLFRLPQTCDFQPGEQVSLHRYERYDLLDRELAKGKGVIVPILHIGEQFHSPQLFLHPKRYKMSVTASIKNLPMWENNNRAHFNNLNIYASTSYSKIAPLLKRDLERNYALTVYHDYSSTKQLRAPVIHGKYPYLIHTPQSYISLHKKTGASILPLIAFPDGVFGKSRLRFIDNSSIMNISQKYWDAPKKEFHGRMSTELNSILYPYIRVFAHQWEELMRFAGLRAADKIKFEANITAKDFIDQLQEKMLWIIDQSFEPDRPDDQLLAWIQTTFEELEGSLSHPEAIVRTHKTFVDLSLMNAISELQKLSTIAMQELTKLEERDAVTIFQKFFSQISALQSE</sequence>
<dbReference type="Proteomes" id="UP001208689">
    <property type="component" value="Chromosome"/>
</dbReference>
<evidence type="ECO:0000313" key="2">
    <source>
        <dbReference type="Proteomes" id="UP001208689"/>
    </source>
</evidence>
<gene>
    <name evidence="1" type="ORF">NEF87_003567</name>
</gene>
<protein>
    <submittedName>
        <fullName evidence="1">Uncharacterized protein</fullName>
    </submittedName>
</protein>
<reference evidence="1" key="1">
    <citation type="submission" date="2022-09" db="EMBL/GenBank/DDBJ databases">
        <title>Actin cytoskeleton and complex cell architecture in an #Asgard archaeon.</title>
        <authorList>
            <person name="Ponce Toledo R.I."/>
            <person name="Schleper C."/>
            <person name="Rodrigues Oliveira T."/>
            <person name="Wollweber F."/>
            <person name="Xu J."/>
            <person name="Rittmann S."/>
            <person name="Klingl A."/>
            <person name="Pilhofer M."/>
        </authorList>
    </citation>
    <scope>NUCLEOTIDE SEQUENCE</scope>
    <source>
        <strain evidence="1">B-35</strain>
    </source>
</reference>
<accession>A0ABY6HUT5</accession>
<proteinExistence type="predicted"/>
<keyword evidence="2" id="KW-1185">Reference proteome</keyword>
<name>A0ABY6HUT5_9ARCH</name>
<organism evidence="1 2">
    <name type="scientific">Candidatus Lokiarchaeum ossiferum</name>
    <dbReference type="NCBI Taxonomy" id="2951803"/>
    <lineage>
        <taxon>Archaea</taxon>
        <taxon>Promethearchaeati</taxon>
        <taxon>Promethearchaeota</taxon>
        <taxon>Promethearchaeia</taxon>
        <taxon>Promethearchaeales</taxon>
        <taxon>Promethearchaeaceae</taxon>
        <taxon>Candidatus Lokiarchaeum</taxon>
    </lineage>
</organism>